<dbReference type="RefSeq" id="WP_084664876.1">
    <property type="nucleotide sequence ID" value="NZ_LT838272.1"/>
</dbReference>
<evidence type="ECO:0000313" key="1">
    <source>
        <dbReference type="EMBL" id="SMB95498.1"/>
    </source>
</evidence>
<sequence length="81" mass="8242">MFTDCLGLPPEEACHLLNRAGYQVVATCVTGGGALTGQGITTRVVRVRVVGAGQVELVVAPVINLWPPGKGGAGAHAPSDY</sequence>
<proteinExistence type="predicted"/>
<keyword evidence="2" id="KW-1185">Reference proteome</keyword>
<accession>A0A1W1VQ67</accession>
<protein>
    <recommendedName>
        <fullName evidence="3">PASTA domain-containing protein</fullName>
    </recommendedName>
</protein>
<evidence type="ECO:0008006" key="3">
    <source>
        <dbReference type="Google" id="ProtNLM"/>
    </source>
</evidence>
<dbReference type="Proteomes" id="UP000192569">
    <property type="component" value="Chromosome I"/>
</dbReference>
<organism evidence="1 2">
    <name type="scientific">Thermanaeromonas toyohensis ToBE</name>
    <dbReference type="NCBI Taxonomy" id="698762"/>
    <lineage>
        <taxon>Bacteria</taxon>
        <taxon>Bacillati</taxon>
        <taxon>Bacillota</taxon>
        <taxon>Clostridia</taxon>
        <taxon>Neomoorellales</taxon>
        <taxon>Neomoorellaceae</taxon>
        <taxon>Thermanaeromonas</taxon>
    </lineage>
</organism>
<reference evidence="1 2" key="1">
    <citation type="submission" date="2017-04" db="EMBL/GenBank/DDBJ databases">
        <authorList>
            <person name="Afonso C.L."/>
            <person name="Miller P.J."/>
            <person name="Scott M.A."/>
            <person name="Spackman E."/>
            <person name="Goraichik I."/>
            <person name="Dimitrov K.M."/>
            <person name="Suarez D.L."/>
            <person name="Swayne D.E."/>
        </authorList>
    </citation>
    <scope>NUCLEOTIDE SEQUENCE [LARGE SCALE GENOMIC DNA]</scope>
    <source>
        <strain evidence="1 2">ToBE</strain>
    </source>
</reference>
<gene>
    <name evidence="1" type="ORF">SAMN00808754_1257</name>
</gene>
<evidence type="ECO:0000313" key="2">
    <source>
        <dbReference type="Proteomes" id="UP000192569"/>
    </source>
</evidence>
<dbReference type="STRING" id="698762.SAMN00808754_1257"/>
<dbReference type="AlphaFoldDB" id="A0A1W1VQ67"/>
<name>A0A1W1VQ67_9FIRM</name>
<dbReference type="EMBL" id="LT838272">
    <property type="protein sequence ID" value="SMB95498.1"/>
    <property type="molecule type" value="Genomic_DNA"/>
</dbReference>